<dbReference type="InterPro" id="IPR037883">
    <property type="entry name" value="Knr4/Smi1-like_sf"/>
</dbReference>
<dbReference type="SUPFAM" id="SSF160631">
    <property type="entry name" value="SMI1/KNR4-like"/>
    <property type="match status" value="1"/>
</dbReference>
<dbReference type="Pfam" id="PF09346">
    <property type="entry name" value="SMI1_KNR4"/>
    <property type="match status" value="1"/>
</dbReference>
<dbReference type="Proteomes" id="UP000036780">
    <property type="component" value="Unassembled WGS sequence"/>
</dbReference>
<protein>
    <recommendedName>
        <fullName evidence="1">Knr4/Smi1-like domain-containing protein</fullName>
    </recommendedName>
</protein>
<dbReference type="EMBL" id="LGTO01000007">
    <property type="protein sequence ID" value="KNE20710.1"/>
    <property type="molecule type" value="Genomic_DNA"/>
</dbReference>
<proteinExistence type="predicted"/>
<reference evidence="3" key="1">
    <citation type="submission" date="2015-07" db="EMBL/GenBank/DDBJ databases">
        <title>Fjat-10053 dsm26.</title>
        <authorList>
            <person name="Liu B."/>
            <person name="Wang J."/>
            <person name="Zhu Y."/>
            <person name="Liu G."/>
            <person name="Chen Q."/>
            <person name="Chen Z."/>
            <person name="Lan J."/>
            <person name="Che J."/>
            <person name="Ge C."/>
            <person name="Shi H."/>
            <person name="Pan Z."/>
            <person name="Liu X."/>
        </authorList>
    </citation>
    <scope>NUCLEOTIDE SEQUENCE [LARGE SCALE GENOMIC DNA]</scope>
    <source>
        <strain evidence="3">DSM 26</strain>
    </source>
</reference>
<accession>A0A0L0QQ13</accession>
<dbReference type="OrthoDB" id="8657476at2"/>
<sequence length="176" mass="20321">MIEIEASNVKFDKAEFSDFENKLGTNLPVDYVSFLKEKNGGTPEPNILELSTGEINSISITDFFGVKLEEINDLNSQYNIYKGRIPRNNIPICRVEGGNIVCLNVEDKTISFWDHDIELIKEELKPRNPLIYIAESFNDFLESIKPYNTEDEMDDYKVKNVWIDPEFLKEIKSDSN</sequence>
<keyword evidence="3" id="KW-1185">Reference proteome</keyword>
<evidence type="ECO:0000259" key="1">
    <source>
        <dbReference type="SMART" id="SM00860"/>
    </source>
</evidence>
<comment type="caution">
    <text evidence="2">The sequence shown here is derived from an EMBL/GenBank/DDBJ whole genome shotgun (WGS) entry which is preliminary data.</text>
</comment>
<evidence type="ECO:0000313" key="2">
    <source>
        <dbReference type="EMBL" id="KNE20710.1"/>
    </source>
</evidence>
<dbReference type="AlphaFoldDB" id="A0A0L0QQ13"/>
<feature type="domain" description="Knr4/Smi1-like" evidence="1">
    <location>
        <begin position="10"/>
        <end position="143"/>
    </location>
</feature>
<dbReference type="PATRIC" id="fig|1473.5.peg.2860"/>
<name>A0A0L0QQ13_VIRPA</name>
<dbReference type="SMART" id="SM00860">
    <property type="entry name" value="SMI1_KNR4"/>
    <property type="match status" value="1"/>
</dbReference>
<dbReference type="GeneID" id="66870066"/>
<dbReference type="RefSeq" id="WP_050353293.1">
    <property type="nucleotide sequence ID" value="NZ_CP073011.1"/>
</dbReference>
<organism evidence="2 3">
    <name type="scientific">Virgibacillus pantothenticus</name>
    <dbReference type="NCBI Taxonomy" id="1473"/>
    <lineage>
        <taxon>Bacteria</taxon>
        <taxon>Bacillati</taxon>
        <taxon>Bacillota</taxon>
        <taxon>Bacilli</taxon>
        <taxon>Bacillales</taxon>
        <taxon>Bacillaceae</taxon>
        <taxon>Virgibacillus</taxon>
    </lineage>
</organism>
<evidence type="ECO:0000313" key="3">
    <source>
        <dbReference type="Proteomes" id="UP000036780"/>
    </source>
</evidence>
<dbReference type="Gene3D" id="3.40.1580.10">
    <property type="entry name" value="SMI1/KNR4-like"/>
    <property type="match status" value="1"/>
</dbReference>
<gene>
    <name evidence="2" type="ORF">AFK71_20485</name>
</gene>
<dbReference type="InterPro" id="IPR018958">
    <property type="entry name" value="Knr4/Smi1-like_dom"/>
</dbReference>